<dbReference type="InterPro" id="IPR029044">
    <property type="entry name" value="Nucleotide-diphossugar_trans"/>
</dbReference>
<dbReference type="SUPFAM" id="SSF53448">
    <property type="entry name" value="Nucleotide-diphospho-sugar transferases"/>
    <property type="match status" value="1"/>
</dbReference>
<reference evidence="2 3" key="1">
    <citation type="submission" date="2015-11" db="EMBL/GenBank/DDBJ databases">
        <title>Evidence for parallel genomic evolution in an endosymbiosis of termite gut flagellates.</title>
        <authorList>
            <person name="Zheng H."/>
        </authorList>
    </citation>
    <scope>NUCLEOTIDE SEQUENCE [LARGE SCALE GENOMIC DNA]</scope>
    <source>
        <strain evidence="2 3">CET450</strain>
    </source>
</reference>
<dbReference type="Proteomes" id="UP000095237">
    <property type="component" value="Unassembled WGS sequence"/>
</dbReference>
<proteinExistence type="predicted"/>
<dbReference type="EMBL" id="LNVX01000471">
    <property type="protein sequence ID" value="OEG70098.1"/>
    <property type="molecule type" value="Genomic_DNA"/>
</dbReference>
<dbReference type="AlphaFoldDB" id="A0A1E5IJG0"/>
<dbReference type="InterPro" id="IPR005835">
    <property type="entry name" value="NTP_transferase_dom"/>
</dbReference>
<name>A0A1E5IJG0_ENDTX</name>
<evidence type="ECO:0000313" key="2">
    <source>
        <dbReference type="EMBL" id="OEG70098.1"/>
    </source>
</evidence>
<sequence>MKAFVLAAGAGKRLRPLTIDIPKPMIPVLEKPTLYYTFLNLKKNGFDSVCVNLYHHPDIITNFFKNNDTGVKLDFSVGKKLLGTAVAIKSKESFF</sequence>
<gene>
    <name evidence="2" type="ORF">ATZ36_06185</name>
</gene>
<comment type="caution">
    <text evidence="2">The sequence shown here is derived from an EMBL/GenBank/DDBJ whole genome shotgun (WGS) entry which is preliminary data.</text>
</comment>
<dbReference type="PANTHER" id="PTHR22572">
    <property type="entry name" value="SUGAR-1-PHOSPHATE GUANYL TRANSFERASE"/>
    <property type="match status" value="1"/>
</dbReference>
<dbReference type="Pfam" id="PF00483">
    <property type="entry name" value="NTP_transferase"/>
    <property type="match status" value="1"/>
</dbReference>
<protein>
    <recommendedName>
        <fullName evidence="1">Nucleotidyl transferase domain-containing protein</fullName>
    </recommendedName>
</protein>
<evidence type="ECO:0000259" key="1">
    <source>
        <dbReference type="Pfam" id="PF00483"/>
    </source>
</evidence>
<accession>A0A1E5IJG0</accession>
<dbReference type="Gene3D" id="3.90.550.10">
    <property type="entry name" value="Spore Coat Polysaccharide Biosynthesis Protein SpsA, Chain A"/>
    <property type="match status" value="1"/>
</dbReference>
<evidence type="ECO:0000313" key="3">
    <source>
        <dbReference type="Proteomes" id="UP000095237"/>
    </source>
</evidence>
<dbReference type="InterPro" id="IPR050486">
    <property type="entry name" value="Mannose-1P_guanyltransferase"/>
</dbReference>
<organism evidence="2 3">
    <name type="scientific">Endomicrobium trichonymphae</name>
    <dbReference type="NCBI Taxonomy" id="1408204"/>
    <lineage>
        <taxon>Bacteria</taxon>
        <taxon>Pseudomonadati</taxon>
        <taxon>Elusimicrobiota</taxon>
        <taxon>Endomicrobiia</taxon>
        <taxon>Endomicrobiales</taxon>
        <taxon>Endomicrobiaceae</taxon>
        <taxon>Candidatus Endomicrobiellum</taxon>
    </lineage>
</organism>
<keyword evidence="3" id="KW-1185">Reference proteome</keyword>
<feature type="domain" description="Nucleotidyl transferase" evidence="1">
    <location>
        <begin position="2"/>
        <end position="94"/>
    </location>
</feature>